<dbReference type="CDD" id="cd17546">
    <property type="entry name" value="REC_hyHK_CKI1_RcsC-like"/>
    <property type="match status" value="1"/>
</dbReference>
<name>A0AA40EC89_9PEZI</name>
<dbReference type="GeneID" id="85330014"/>
<dbReference type="PANTHER" id="PTHR45339:SF1">
    <property type="entry name" value="HYBRID SIGNAL TRANSDUCTION HISTIDINE KINASE J"/>
    <property type="match status" value="1"/>
</dbReference>
<keyword evidence="6" id="KW-1185">Reference proteome</keyword>
<proteinExistence type="predicted"/>
<keyword evidence="2" id="KW-0902">Two-component regulatory system</keyword>
<evidence type="ECO:0000313" key="6">
    <source>
        <dbReference type="Proteomes" id="UP001172101"/>
    </source>
</evidence>
<dbReference type="RefSeq" id="XP_060303537.1">
    <property type="nucleotide sequence ID" value="XM_060446744.1"/>
</dbReference>
<feature type="modified residue" description="4-aspartylphosphate" evidence="3">
    <location>
        <position position="71"/>
    </location>
</feature>
<reference evidence="5" key="1">
    <citation type="submission" date="2023-06" db="EMBL/GenBank/DDBJ databases">
        <title>Genome-scale phylogeny and comparative genomics of the fungal order Sordariales.</title>
        <authorList>
            <consortium name="Lawrence Berkeley National Laboratory"/>
            <person name="Hensen N."/>
            <person name="Bonometti L."/>
            <person name="Westerberg I."/>
            <person name="Brannstrom I.O."/>
            <person name="Guillou S."/>
            <person name="Cros-Aarteil S."/>
            <person name="Calhoun S."/>
            <person name="Haridas S."/>
            <person name="Kuo A."/>
            <person name="Mondo S."/>
            <person name="Pangilinan J."/>
            <person name="Riley R."/>
            <person name="LaButti K."/>
            <person name="Andreopoulos B."/>
            <person name="Lipzen A."/>
            <person name="Chen C."/>
            <person name="Yanf M."/>
            <person name="Daum C."/>
            <person name="Ng V."/>
            <person name="Clum A."/>
            <person name="Steindorff A."/>
            <person name="Ohm R."/>
            <person name="Martin F."/>
            <person name="Silar P."/>
            <person name="Natvig D."/>
            <person name="Lalanne C."/>
            <person name="Gautier V."/>
            <person name="Ament-velasquez S.L."/>
            <person name="Kruys A."/>
            <person name="Hutchinson M.I."/>
            <person name="Powell A.J."/>
            <person name="Barry K."/>
            <person name="Miller A.N."/>
            <person name="Grigoriev I.V."/>
            <person name="Debuchy R."/>
            <person name="Gladieux P."/>
            <person name="Thoren M.H."/>
            <person name="Johannesson H."/>
        </authorList>
    </citation>
    <scope>NUCLEOTIDE SEQUENCE</scope>
    <source>
        <strain evidence="5">SMH2392-1A</strain>
    </source>
</reference>
<dbReference type="Pfam" id="PF00072">
    <property type="entry name" value="Response_reg"/>
    <property type="match status" value="1"/>
</dbReference>
<dbReference type="PROSITE" id="PS50110">
    <property type="entry name" value="RESPONSE_REGULATORY"/>
    <property type="match status" value="1"/>
</dbReference>
<dbReference type="SUPFAM" id="SSF52172">
    <property type="entry name" value="CheY-like"/>
    <property type="match status" value="1"/>
</dbReference>
<sequence length="89" mass="9963">MGAVMAVEEITHVPENPKPLLLLVEDIVINLQLLTTFVTKVKYEFATAENGLIALEACQNAKRSFDIIFMDVLMPVMDGMAATREIRRL</sequence>
<feature type="domain" description="Response regulatory" evidence="4">
    <location>
        <begin position="20"/>
        <end position="89"/>
    </location>
</feature>
<keyword evidence="1 3" id="KW-0597">Phosphoprotein</keyword>
<dbReference type="GO" id="GO:0000160">
    <property type="term" value="P:phosphorelay signal transduction system"/>
    <property type="evidence" value="ECO:0007669"/>
    <property type="project" value="UniProtKB-KW"/>
</dbReference>
<dbReference type="Proteomes" id="UP001172101">
    <property type="component" value="Unassembled WGS sequence"/>
</dbReference>
<dbReference type="PANTHER" id="PTHR45339">
    <property type="entry name" value="HYBRID SIGNAL TRANSDUCTION HISTIDINE KINASE J"/>
    <property type="match status" value="1"/>
</dbReference>
<comment type="caution">
    <text evidence="5">The sequence shown here is derived from an EMBL/GenBank/DDBJ whole genome shotgun (WGS) entry which is preliminary data.</text>
</comment>
<evidence type="ECO:0000256" key="2">
    <source>
        <dbReference type="ARBA" id="ARBA00023012"/>
    </source>
</evidence>
<evidence type="ECO:0000256" key="3">
    <source>
        <dbReference type="PROSITE-ProRule" id="PRU00169"/>
    </source>
</evidence>
<dbReference type="InterPro" id="IPR011006">
    <property type="entry name" value="CheY-like_superfamily"/>
</dbReference>
<evidence type="ECO:0000256" key="1">
    <source>
        <dbReference type="ARBA" id="ARBA00022553"/>
    </source>
</evidence>
<evidence type="ECO:0000259" key="4">
    <source>
        <dbReference type="PROSITE" id="PS50110"/>
    </source>
</evidence>
<gene>
    <name evidence="5" type="ORF">B0T26DRAFT_78327</name>
</gene>
<organism evidence="5 6">
    <name type="scientific">Lasiosphaeria miniovina</name>
    <dbReference type="NCBI Taxonomy" id="1954250"/>
    <lineage>
        <taxon>Eukaryota</taxon>
        <taxon>Fungi</taxon>
        <taxon>Dikarya</taxon>
        <taxon>Ascomycota</taxon>
        <taxon>Pezizomycotina</taxon>
        <taxon>Sordariomycetes</taxon>
        <taxon>Sordariomycetidae</taxon>
        <taxon>Sordariales</taxon>
        <taxon>Lasiosphaeriaceae</taxon>
        <taxon>Lasiosphaeria</taxon>
    </lineage>
</organism>
<protein>
    <recommendedName>
        <fullName evidence="4">Response regulatory domain-containing protein</fullName>
    </recommendedName>
</protein>
<dbReference type="AlphaFoldDB" id="A0AA40EC89"/>
<accession>A0AA40EC89</accession>
<dbReference type="Gene3D" id="3.40.50.2300">
    <property type="match status" value="1"/>
</dbReference>
<dbReference type="InterPro" id="IPR001789">
    <property type="entry name" value="Sig_transdc_resp-reg_receiver"/>
</dbReference>
<dbReference type="EMBL" id="JAUIRO010000001">
    <property type="protein sequence ID" value="KAK0734660.1"/>
    <property type="molecule type" value="Genomic_DNA"/>
</dbReference>
<evidence type="ECO:0000313" key="5">
    <source>
        <dbReference type="EMBL" id="KAK0734660.1"/>
    </source>
</evidence>